<dbReference type="AlphaFoldDB" id="A0A2K3MGD9"/>
<feature type="domain" description="Transposase (putative) gypsy type" evidence="2">
    <location>
        <begin position="89"/>
        <end position="150"/>
    </location>
</feature>
<gene>
    <name evidence="3" type="ORF">L195_g045979</name>
</gene>
<feature type="region of interest" description="Disordered" evidence="1">
    <location>
        <begin position="1"/>
        <end position="35"/>
    </location>
</feature>
<reference evidence="3 4" key="1">
    <citation type="journal article" date="2014" name="Am. J. Bot.">
        <title>Genome assembly and annotation for red clover (Trifolium pratense; Fabaceae).</title>
        <authorList>
            <person name="Istvanek J."/>
            <person name="Jaros M."/>
            <person name="Krenek A."/>
            <person name="Repkova J."/>
        </authorList>
    </citation>
    <scope>NUCLEOTIDE SEQUENCE [LARGE SCALE GENOMIC DNA]</scope>
    <source>
        <strain evidence="4">cv. Tatra</strain>
        <tissue evidence="3">Young leaves</tissue>
    </source>
</reference>
<evidence type="ECO:0000313" key="4">
    <source>
        <dbReference type="Proteomes" id="UP000236291"/>
    </source>
</evidence>
<dbReference type="EMBL" id="ASHM01061104">
    <property type="protein sequence ID" value="PNX89857.1"/>
    <property type="molecule type" value="Genomic_DNA"/>
</dbReference>
<sequence>MAEGSPRQAPPLGPQSSSSVRVRVDHSWVTDEPRETESIYKNCQDDIPDSMCTDIQTPLTEDFEERIPTARHRICSNWAWGTIPMYEIAFKHLGLRLPFSDLEVSSFHHLHLAPSQLHPNSLAFIRAFEMTAEHLGLGPTLPLFFYHFGLQRSCPRGEKAKGKL</sequence>
<feature type="non-terminal residue" evidence="3">
    <location>
        <position position="164"/>
    </location>
</feature>
<dbReference type="PANTHER" id="PTHR31099:SF49">
    <property type="entry name" value="MYOSIN HEAVY CHAIN-LIKE PROTEIN"/>
    <property type="match status" value="1"/>
</dbReference>
<dbReference type="PANTHER" id="PTHR31099">
    <property type="entry name" value="OS06G0165300 PROTEIN"/>
    <property type="match status" value="1"/>
</dbReference>
<dbReference type="Proteomes" id="UP000236291">
    <property type="component" value="Unassembled WGS sequence"/>
</dbReference>
<proteinExistence type="predicted"/>
<organism evidence="3 4">
    <name type="scientific">Trifolium pratense</name>
    <name type="common">Red clover</name>
    <dbReference type="NCBI Taxonomy" id="57577"/>
    <lineage>
        <taxon>Eukaryota</taxon>
        <taxon>Viridiplantae</taxon>
        <taxon>Streptophyta</taxon>
        <taxon>Embryophyta</taxon>
        <taxon>Tracheophyta</taxon>
        <taxon>Spermatophyta</taxon>
        <taxon>Magnoliopsida</taxon>
        <taxon>eudicotyledons</taxon>
        <taxon>Gunneridae</taxon>
        <taxon>Pentapetalae</taxon>
        <taxon>rosids</taxon>
        <taxon>fabids</taxon>
        <taxon>Fabales</taxon>
        <taxon>Fabaceae</taxon>
        <taxon>Papilionoideae</taxon>
        <taxon>50 kb inversion clade</taxon>
        <taxon>NPAAA clade</taxon>
        <taxon>Hologalegina</taxon>
        <taxon>IRL clade</taxon>
        <taxon>Trifolieae</taxon>
        <taxon>Trifolium</taxon>
    </lineage>
</organism>
<dbReference type="Pfam" id="PF04195">
    <property type="entry name" value="Transposase_28"/>
    <property type="match status" value="1"/>
</dbReference>
<name>A0A2K3MGD9_TRIPR</name>
<protein>
    <recommendedName>
        <fullName evidence="2">Transposase (putative) gypsy type domain-containing protein</fullName>
    </recommendedName>
</protein>
<accession>A0A2K3MGD9</accession>
<evidence type="ECO:0000259" key="2">
    <source>
        <dbReference type="Pfam" id="PF04195"/>
    </source>
</evidence>
<evidence type="ECO:0000256" key="1">
    <source>
        <dbReference type="SAM" id="MobiDB-lite"/>
    </source>
</evidence>
<comment type="caution">
    <text evidence="3">The sequence shown here is derived from an EMBL/GenBank/DDBJ whole genome shotgun (WGS) entry which is preliminary data.</text>
</comment>
<reference evidence="3 4" key="2">
    <citation type="journal article" date="2017" name="Front. Plant Sci.">
        <title>Gene Classification and Mining of Molecular Markers Useful in Red Clover (Trifolium pratense) Breeding.</title>
        <authorList>
            <person name="Istvanek J."/>
            <person name="Dluhosova J."/>
            <person name="Dluhos P."/>
            <person name="Patkova L."/>
            <person name="Nedelnik J."/>
            <person name="Repkova J."/>
        </authorList>
    </citation>
    <scope>NUCLEOTIDE SEQUENCE [LARGE SCALE GENOMIC DNA]</scope>
    <source>
        <strain evidence="4">cv. Tatra</strain>
        <tissue evidence="3">Young leaves</tissue>
    </source>
</reference>
<feature type="compositionally biased region" description="Basic and acidic residues" evidence="1">
    <location>
        <begin position="22"/>
        <end position="35"/>
    </location>
</feature>
<dbReference type="InterPro" id="IPR007321">
    <property type="entry name" value="Transposase_28"/>
</dbReference>
<evidence type="ECO:0000313" key="3">
    <source>
        <dbReference type="EMBL" id="PNX89857.1"/>
    </source>
</evidence>